<name>A0ABT7SZA9_9ALTE</name>
<reference evidence="2 3" key="1">
    <citation type="submission" date="2023-06" db="EMBL/GenBank/DDBJ databases">
        <title>Alteromonas sp. ASW11-36 isolated from intertidal sand.</title>
        <authorList>
            <person name="Li Y."/>
        </authorList>
    </citation>
    <scope>NUCLEOTIDE SEQUENCE [LARGE SCALE GENOMIC DNA]</scope>
    <source>
        <strain evidence="2 3">ASW11-36</strain>
    </source>
</reference>
<gene>
    <name evidence="2" type="ORF">QTP81_13030</name>
</gene>
<evidence type="ECO:0000313" key="3">
    <source>
        <dbReference type="Proteomes" id="UP001234343"/>
    </source>
</evidence>
<dbReference type="Gene3D" id="3.40.630.30">
    <property type="match status" value="1"/>
</dbReference>
<comment type="caution">
    <text evidence="2">The sequence shown here is derived from an EMBL/GenBank/DDBJ whole genome shotgun (WGS) entry which is preliminary data.</text>
</comment>
<sequence length="80" mass="8991">MSSINTFIARMAVKPEYQGKGYGSQLMTALEEVFPQAKRYELFTGENSAQNIAMYERRGCTNVGSKLLGKTRVVYFARSV</sequence>
<dbReference type="Pfam" id="PF00583">
    <property type="entry name" value="Acetyltransf_1"/>
    <property type="match status" value="1"/>
</dbReference>
<dbReference type="RefSeq" id="WP_289366102.1">
    <property type="nucleotide sequence ID" value="NZ_JAUCBP010000011.1"/>
</dbReference>
<dbReference type="InterPro" id="IPR000182">
    <property type="entry name" value="GNAT_dom"/>
</dbReference>
<evidence type="ECO:0000259" key="1">
    <source>
        <dbReference type="PROSITE" id="PS51186"/>
    </source>
</evidence>
<proteinExistence type="predicted"/>
<accession>A0ABT7SZA9</accession>
<dbReference type="Proteomes" id="UP001234343">
    <property type="component" value="Unassembled WGS sequence"/>
</dbReference>
<feature type="domain" description="N-acetyltransferase" evidence="1">
    <location>
        <begin position="1"/>
        <end position="80"/>
    </location>
</feature>
<protein>
    <submittedName>
        <fullName evidence="2">GNAT family N-acetyltransferase</fullName>
    </submittedName>
</protein>
<evidence type="ECO:0000313" key="2">
    <source>
        <dbReference type="EMBL" id="MDM7861519.1"/>
    </source>
</evidence>
<dbReference type="CDD" id="cd04301">
    <property type="entry name" value="NAT_SF"/>
    <property type="match status" value="1"/>
</dbReference>
<dbReference type="SUPFAM" id="SSF55729">
    <property type="entry name" value="Acyl-CoA N-acyltransferases (Nat)"/>
    <property type="match status" value="1"/>
</dbReference>
<keyword evidence="3" id="KW-1185">Reference proteome</keyword>
<dbReference type="PROSITE" id="PS51186">
    <property type="entry name" value="GNAT"/>
    <property type="match status" value="1"/>
</dbReference>
<organism evidence="2 3">
    <name type="scientific">Alteromonas arenosi</name>
    <dbReference type="NCBI Taxonomy" id="3055817"/>
    <lineage>
        <taxon>Bacteria</taxon>
        <taxon>Pseudomonadati</taxon>
        <taxon>Pseudomonadota</taxon>
        <taxon>Gammaproteobacteria</taxon>
        <taxon>Alteromonadales</taxon>
        <taxon>Alteromonadaceae</taxon>
        <taxon>Alteromonas/Salinimonas group</taxon>
        <taxon>Alteromonas</taxon>
    </lineage>
</organism>
<dbReference type="EMBL" id="JAUCBP010000011">
    <property type="protein sequence ID" value="MDM7861519.1"/>
    <property type="molecule type" value="Genomic_DNA"/>
</dbReference>
<dbReference type="InterPro" id="IPR016181">
    <property type="entry name" value="Acyl_CoA_acyltransferase"/>
</dbReference>